<dbReference type="EMBL" id="LT635766">
    <property type="protein sequence ID" value="SGZ53422.1"/>
    <property type="molecule type" value="Genomic_DNA"/>
</dbReference>
<name>A0A1L0DLY6_9ASCO</name>
<accession>A0A1L0DLY6</accession>
<keyword evidence="1" id="KW-1133">Transmembrane helix</keyword>
<proteinExistence type="predicted"/>
<protein>
    <submittedName>
        <fullName evidence="2">CIC11C00000001024</fullName>
    </submittedName>
</protein>
<gene>
    <name evidence="2" type="ORF">SAMEA4029009_CIC11G00000001024</name>
</gene>
<reference evidence="2 3" key="1">
    <citation type="submission" date="2016-10" db="EMBL/GenBank/DDBJ databases">
        <authorList>
            <person name="de Groot N.N."/>
        </authorList>
    </citation>
    <scope>NUCLEOTIDE SEQUENCE [LARGE SCALE GENOMIC DNA]</scope>
    <source>
        <strain evidence="2 3">PYCC 4715</strain>
    </source>
</reference>
<keyword evidence="1" id="KW-0812">Transmembrane</keyword>
<organism evidence="2 3">
    <name type="scientific">Sungouiella intermedia</name>
    <dbReference type="NCBI Taxonomy" id="45354"/>
    <lineage>
        <taxon>Eukaryota</taxon>
        <taxon>Fungi</taxon>
        <taxon>Dikarya</taxon>
        <taxon>Ascomycota</taxon>
        <taxon>Saccharomycotina</taxon>
        <taxon>Pichiomycetes</taxon>
        <taxon>Metschnikowiaceae</taxon>
        <taxon>Sungouiella</taxon>
    </lineage>
</organism>
<feature type="transmembrane region" description="Helical" evidence="1">
    <location>
        <begin position="76"/>
        <end position="94"/>
    </location>
</feature>
<evidence type="ECO:0000256" key="1">
    <source>
        <dbReference type="SAM" id="Phobius"/>
    </source>
</evidence>
<evidence type="ECO:0000313" key="3">
    <source>
        <dbReference type="Proteomes" id="UP000182259"/>
    </source>
</evidence>
<evidence type="ECO:0000313" key="2">
    <source>
        <dbReference type="EMBL" id="SGZ53422.1"/>
    </source>
</evidence>
<dbReference type="AlphaFoldDB" id="A0A1L0DLY6"/>
<dbReference type="Proteomes" id="UP000182259">
    <property type="component" value="Chromosome III"/>
</dbReference>
<keyword evidence="1" id="KW-0472">Membrane</keyword>
<sequence length="98" mass="11489">MSNLYSHREEQNNQRFDQLAQTLQQFRTTVDNDIHGAVQLDMLTLDLLNDNFGQLWTKVRRTSGELRNVMNRNASLSRIVVIILLIFFLLWTVAKLRA</sequence>